<comment type="caution">
    <text evidence="1">The sequence shown here is derived from an EMBL/GenBank/DDBJ whole genome shotgun (WGS) entry which is preliminary data.</text>
</comment>
<evidence type="ECO:0000313" key="2">
    <source>
        <dbReference type="Proteomes" id="UP000605676"/>
    </source>
</evidence>
<name>A0ABS1HGT6_9BACT</name>
<dbReference type="RefSeq" id="WP_200463921.1">
    <property type="nucleotide sequence ID" value="NZ_JAENRR010000008.1"/>
</dbReference>
<proteinExistence type="predicted"/>
<organism evidence="1 2">
    <name type="scientific">Carboxylicivirga marina</name>
    <dbReference type="NCBI Taxonomy" id="2800988"/>
    <lineage>
        <taxon>Bacteria</taxon>
        <taxon>Pseudomonadati</taxon>
        <taxon>Bacteroidota</taxon>
        <taxon>Bacteroidia</taxon>
        <taxon>Marinilabiliales</taxon>
        <taxon>Marinilabiliaceae</taxon>
        <taxon>Carboxylicivirga</taxon>
    </lineage>
</organism>
<accession>A0ABS1HGT6</accession>
<keyword evidence="2" id="KW-1185">Reference proteome</keyword>
<evidence type="ECO:0008006" key="3">
    <source>
        <dbReference type="Google" id="ProtNLM"/>
    </source>
</evidence>
<sequence length="52" mass="6019">MKTERLNIKLSKADRKKIDYLVKRAKTDKSKVIRGLINNAYDLVKSVANEKN</sequence>
<protein>
    <recommendedName>
        <fullName evidence="3">Ribbon-helix-helix protein CopG domain-containing protein</fullName>
    </recommendedName>
</protein>
<dbReference type="EMBL" id="JAENRR010000008">
    <property type="protein sequence ID" value="MBK3516690.1"/>
    <property type="molecule type" value="Genomic_DNA"/>
</dbReference>
<evidence type="ECO:0000313" key="1">
    <source>
        <dbReference type="EMBL" id="MBK3516690.1"/>
    </source>
</evidence>
<reference evidence="1 2" key="1">
    <citation type="submission" date="2021-01" db="EMBL/GenBank/DDBJ databases">
        <title>Carboxyliciviraga sp.nov., isolated from coastal sediments.</title>
        <authorList>
            <person name="Lu D."/>
            <person name="Zhang T."/>
        </authorList>
    </citation>
    <scope>NUCLEOTIDE SEQUENCE [LARGE SCALE GENOMIC DNA]</scope>
    <source>
        <strain evidence="1 2">N1Y132</strain>
    </source>
</reference>
<dbReference type="Proteomes" id="UP000605676">
    <property type="component" value="Unassembled WGS sequence"/>
</dbReference>
<gene>
    <name evidence="1" type="ORF">JIV24_04995</name>
</gene>